<organism evidence="1 2">
    <name type="scientific">Sphingobium yanoikuyae</name>
    <name type="common">Sphingomonas yanoikuyae</name>
    <dbReference type="NCBI Taxonomy" id="13690"/>
    <lineage>
        <taxon>Bacteria</taxon>
        <taxon>Pseudomonadati</taxon>
        <taxon>Pseudomonadota</taxon>
        <taxon>Alphaproteobacteria</taxon>
        <taxon>Sphingomonadales</taxon>
        <taxon>Sphingomonadaceae</taxon>
        <taxon>Sphingobium</taxon>
    </lineage>
</organism>
<dbReference type="Proteomes" id="UP000280708">
    <property type="component" value="Chromosome"/>
</dbReference>
<accession>A0A3G2V181</accession>
<dbReference type="AlphaFoldDB" id="A0A3G2V181"/>
<proteinExistence type="predicted"/>
<dbReference type="EMBL" id="CP033230">
    <property type="protein sequence ID" value="AYO80072.1"/>
    <property type="molecule type" value="Genomic_DNA"/>
</dbReference>
<gene>
    <name evidence="1" type="ORF">EBF16_26330</name>
</gene>
<reference evidence="1 2" key="1">
    <citation type="submission" date="2018-10" db="EMBL/GenBank/DDBJ databases">
        <title>Characterization and genome analysis of a novel bacterium Sphingobium yanoikuyae SJTF8 capable of degrading PAHs.</title>
        <authorList>
            <person name="Yin C."/>
            <person name="Xiong W."/>
            <person name="Liang R."/>
        </authorList>
    </citation>
    <scope>NUCLEOTIDE SEQUENCE [LARGE SCALE GENOMIC DNA]</scope>
    <source>
        <strain evidence="1 2">SJTF8</strain>
    </source>
</reference>
<sequence length="76" mass="8540">MTELKLAKLPDRTPVKLTITITPDLQNALQDYAAIYAKTYGTSEPIVELIPAMLAAYLDSDRAFTRGRDANRRRKS</sequence>
<evidence type="ECO:0000313" key="1">
    <source>
        <dbReference type="EMBL" id="AYO80072.1"/>
    </source>
</evidence>
<dbReference type="Pfam" id="PF10038">
    <property type="entry name" value="DUF2274"/>
    <property type="match status" value="1"/>
</dbReference>
<protein>
    <submittedName>
        <fullName evidence="1">DUF2274 domain-containing protein</fullName>
    </submittedName>
</protein>
<name>A0A3G2V181_SPHYA</name>
<dbReference type="InterPro" id="IPR018733">
    <property type="entry name" value="DUF2274"/>
</dbReference>
<dbReference type="RefSeq" id="WP_063142341.1">
    <property type="nucleotide sequence ID" value="NZ_CP033230.1"/>
</dbReference>
<evidence type="ECO:0000313" key="2">
    <source>
        <dbReference type="Proteomes" id="UP000280708"/>
    </source>
</evidence>